<keyword evidence="4" id="KW-1185">Reference proteome</keyword>
<sequence length="120" mass="13548">MSMGALTHDELESLYNCISYGRMGNGILFACATLFLFDFSLTFYDEPRRITLTSVSFLLSRYPVLATTILILLPSYTIQEGNETVLLSQIAIGFVWLPSFLQNLFLLYGPGPYGKRVELF</sequence>
<accession>A0A2H3BY18</accession>
<dbReference type="Proteomes" id="UP000218334">
    <property type="component" value="Unassembled WGS sequence"/>
</dbReference>
<feature type="transmembrane region" description="Helical" evidence="1">
    <location>
        <begin position="50"/>
        <end position="73"/>
    </location>
</feature>
<evidence type="ECO:0000256" key="1">
    <source>
        <dbReference type="SAM" id="Phobius"/>
    </source>
</evidence>
<dbReference type="InterPro" id="IPR045340">
    <property type="entry name" value="DUF6533"/>
</dbReference>
<evidence type="ECO:0000259" key="2">
    <source>
        <dbReference type="Pfam" id="PF20151"/>
    </source>
</evidence>
<organism evidence="3 4">
    <name type="scientific">Armillaria solidipes</name>
    <dbReference type="NCBI Taxonomy" id="1076256"/>
    <lineage>
        <taxon>Eukaryota</taxon>
        <taxon>Fungi</taxon>
        <taxon>Dikarya</taxon>
        <taxon>Basidiomycota</taxon>
        <taxon>Agaricomycotina</taxon>
        <taxon>Agaricomycetes</taxon>
        <taxon>Agaricomycetidae</taxon>
        <taxon>Agaricales</taxon>
        <taxon>Marasmiineae</taxon>
        <taxon>Physalacriaceae</taxon>
        <taxon>Armillaria</taxon>
    </lineage>
</organism>
<keyword evidence="1" id="KW-0472">Membrane</keyword>
<reference evidence="4" key="1">
    <citation type="journal article" date="2017" name="Nat. Ecol. Evol.">
        <title>Genome expansion and lineage-specific genetic innovations in the forest pathogenic fungi Armillaria.</title>
        <authorList>
            <person name="Sipos G."/>
            <person name="Prasanna A.N."/>
            <person name="Walter M.C."/>
            <person name="O'Connor E."/>
            <person name="Balint B."/>
            <person name="Krizsan K."/>
            <person name="Kiss B."/>
            <person name="Hess J."/>
            <person name="Varga T."/>
            <person name="Slot J."/>
            <person name="Riley R."/>
            <person name="Boka B."/>
            <person name="Rigling D."/>
            <person name="Barry K."/>
            <person name="Lee J."/>
            <person name="Mihaltcheva S."/>
            <person name="LaButti K."/>
            <person name="Lipzen A."/>
            <person name="Waldron R."/>
            <person name="Moloney N.M."/>
            <person name="Sperisen C."/>
            <person name="Kredics L."/>
            <person name="Vagvoelgyi C."/>
            <person name="Patrignani A."/>
            <person name="Fitzpatrick D."/>
            <person name="Nagy I."/>
            <person name="Doyle S."/>
            <person name="Anderson J.B."/>
            <person name="Grigoriev I.V."/>
            <person name="Gueldener U."/>
            <person name="Muensterkoetter M."/>
            <person name="Nagy L.G."/>
        </authorList>
    </citation>
    <scope>NUCLEOTIDE SEQUENCE [LARGE SCALE GENOMIC DNA]</scope>
    <source>
        <strain evidence="4">28-4</strain>
    </source>
</reference>
<keyword evidence="1" id="KW-0812">Transmembrane</keyword>
<gene>
    <name evidence="3" type="ORF">ARMSODRAFT_792723</name>
</gene>
<proteinExistence type="predicted"/>
<feature type="domain" description="DUF6533" evidence="2">
    <location>
        <begin position="28"/>
        <end position="65"/>
    </location>
</feature>
<dbReference type="EMBL" id="KZ293423">
    <property type="protein sequence ID" value="PBK71872.1"/>
    <property type="molecule type" value="Genomic_DNA"/>
</dbReference>
<evidence type="ECO:0000313" key="3">
    <source>
        <dbReference type="EMBL" id="PBK71872.1"/>
    </source>
</evidence>
<name>A0A2H3BY18_9AGAR</name>
<keyword evidence="1" id="KW-1133">Transmembrane helix</keyword>
<feature type="transmembrane region" description="Helical" evidence="1">
    <location>
        <begin position="26"/>
        <end position="44"/>
    </location>
</feature>
<dbReference type="AlphaFoldDB" id="A0A2H3BY18"/>
<evidence type="ECO:0000313" key="4">
    <source>
        <dbReference type="Proteomes" id="UP000218334"/>
    </source>
</evidence>
<feature type="transmembrane region" description="Helical" evidence="1">
    <location>
        <begin position="85"/>
        <end position="108"/>
    </location>
</feature>
<protein>
    <recommendedName>
        <fullName evidence="2">DUF6533 domain-containing protein</fullName>
    </recommendedName>
</protein>
<dbReference type="Pfam" id="PF20151">
    <property type="entry name" value="DUF6533"/>
    <property type="match status" value="1"/>
</dbReference>